<dbReference type="GeneID" id="36373839"/>
<proteinExistence type="predicted"/>
<evidence type="ECO:0000313" key="2">
    <source>
        <dbReference type="Proteomes" id="UP000035682"/>
    </source>
</evidence>
<reference evidence="1" key="2">
    <citation type="submission" date="2014-09" db="EMBL/GenBank/DDBJ databases">
        <authorList>
            <person name="Aslett A.Martin."/>
        </authorList>
    </citation>
    <scope>NUCLEOTIDE SEQUENCE</scope>
    <source>
        <strain evidence="1">ED321 Heterogonic</strain>
    </source>
</reference>
<evidence type="ECO:0000313" key="1">
    <source>
        <dbReference type="EMBL" id="CEF61471.1"/>
    </source>
</evidence>
<dbReference type="Proteomes" id="UP000035682">
    <property type="component" value="Unplaced"/>
</dbReference>
<accession>A0A090KVM1</accession>
<dbReference type="EMBL" id="LN609409">
    <property type="protein sequence ID" value="CEF61471.1"/>
    <property type="molecule type" value="Genomic_DNA"/>
</dbReference>
<protein>
    <submittedName>
        <fullName evidence="1 3">Uncharacterized protein</fullName>
    </submittedName>
</protein>
<reference evidence="2" key="1">
    <citation type="submission" date="2014-09" db="EMBL/GenBank/DDBJ databases">
        <authorList>
            <person name="Martin A.A."/>
        </authorList>
    </citation>
    <scope>NUCLEOTIDE SEQUENCE</scope>
    <source>
        <strain evidence="2">ED321</strain>
    </source>
</reference>
<dbReference type="WormBase" id="SRAE_0000059500">
    <property type="protein sequence ID" value="SRP09043"/>
    <property type="gene ID" value="WBGene00256341"/>
</dbReference>
<dbReference type="RefSeq" id="XP_024500680.1">
    <property type="nucleotide sequence ID" value="XM_024646505.1"/>
</dbReference>
<organism evidence="1">
    <name type="scientific">Strongyloides ratti</name>
    <name type="common">Parasitic roundworm</name>
    <dbReference type="NCBI Taxonomy" id="34506"/>
    <lineage>
        <taxon>Eukaryota</taxon>
        <taxon>Metazoa</taxon>
        <taxon>Ecdysozoa</taxon>
        <taxon>Nematoda</taxon>
        <taxon>Chromadorea</taxon>
        <taxon>Rhabditida</taxon>
        <taxon>Tylenchina</taxon>
        <taxon>Panagrolaimomorpha</taxon>
        <taxon>Strongyloidoidea</taxon>
        <taxon>Strongyloididae</taxon>
        <taxon>Strongyloides</taxon>
    </lineage>
</organism>
<evidence type="ECO:0000313" key="4">
    <source>
        <dbReference type="WormBase" id="SRAE_0000059500"/>
    </source>
</evidence>
<dbReference type="CTD" id="36373839"/>
<name>A0A090KVM1_STRRB</name>
<reference evidence="3" key="3">
    <citation type="submission" date="2020-12" db="UniProtKB">
        <authorList>
            <consortium name="WormBaseParasite"/>
        </authorList>
    </citation>
    <scope>IDENTIFICATION</scope>
</reference>
<gene>
    <name evidence="1 3 4" type="ORF">SRAE_0000059500</name>
</gene>
<keyword evidence="2" id="KW-1185">Reference proteome</keyword>
<evidence type="ECO:0000313" key="3">
    <source>
        <dbReference type="WBParaSite" id="SRAE_0000059500.1"/>
    </source>
</evidence>
<dbReference type="WBParaSite" id="SRAE_0000059500.1">
    <property type="protein sequence ID" value="SRAE_0000059500.1"/>
    <property type="gene ID" value="WBGene00256341"/>
</dbReference>
<sequence length="206" mass="23805">MDINNKNISIEELVKYNSYKSLNTATQLLKVGSGGTKIEIATRLVESEHRLEELGFLIVQESEIREEDLETTFQWGAKVDKSIQEERLEKKDTSMYKFDAVKMITPFKEGDDIKVFKFLFMNAAQSDGCLESKSLASMLVQKICLKVLRKLLNENNDLMNMSWRAIIAMIQRMLSNRLDRELVKSELLHFKLDCDHLSDSMDKIKS</sequence>
<dbReference type="AlphaFoldDB" id="A0A090KVM1"/>